<dbReference type="EMBL" id="CP124543">
    <property type="protein sequence ID" value="WGV24269.1"/>
    <property type="molecule type" value="Genomic_DNA"/>
</dbReference>
<sequence>MIDVAVVGAGMAGLVCAQQLSQAGYSVIVVEKSRGLGGRVATRRLYGTYADHGACYLNPKGELLGRLVELLSDRHLLEVWTDQVYELSADGVLHKPENLIPRYVAPGGMSAIAKFLAQDLEILLNQRVINIYPTLDNSWCLTLESSNEKLIAQAVVFAIPAPQALTLLEPLGASLLSKEFIEHLISVEFDPCITAIAGYQTPEQSLPQWKAINFIDHTVLGWVGLDSSKRPTPQQPIFVVQSSAHFAQLHLESPDLQPVGQEMLQCAAQTLTLPWLAQPDWMQVHRWRYAFPQNPFKAAVLSANTSLPLVCCGDWCGGNLIEGAMLSGMAASVAINNQLHQLTLPNMNFFTILN</sequence>
<gene>
    <name evidence="2" type="ORF">QI031_21080</name>
</gene>
<dbReference type="Gene3D" id="3.50.50.60">
    <property type="entry name" value="FAD/NAD(P)-binding domain"/>
    <property type="match status" value="1"/>
</dbReference>
<dbReference type="RefSeq" id="WP_281481594.1">
    <property type="nucleotide sequence ID" value="NZ_CP124543.1"/>
</dbReference>
<keyword evidence="3" id="KW-1185">Reference proteome</keyword>
<dbReference type="SUPFAM" id="SSF51905">
    <property type="entry name" value="FAD/NAD(P)-binding domain"/>
    <property type="match status" value="1"/>
</dbReference>
<name>A0AAJ6P7Z9_9CYAN</name>
<dbReference type="KEGG" id="hbq:QI031_21080"/>
<dbReference type="InterPro" id="IPR002937">
    <property type="entry name" value="Amino_oxidase"/>
</dbReference>
<dbReference type="Pfam" id="PF01593">
    <property type="entry name" value="Amino_oxidase"/>
    <property type="match status" value="1"/>
</dbReference>
<dbReference type="Gene3D" id="3.90.660.10">
    <property type="match status" value="1"/>
</dbReference>
<dbReference type="InterPro" id="IPR036188">
    <property type="entry name" value="FAD/NAD-bd_sf"/>
</dbReference>
<evidence type="ECO:0000259" key="1">
    <source>
        <dbReference type="Pfam" id="PF01593"/>
    </source>
</evidence>
<evidence type="ECO:0000313" key="2">
    <source>
        <dbReference type="EMBL" id="WGV24269.1"/>
    </source>
</evidence>
<dbReference type="Pfam" id="PF13450">
    <property type="entry name" value="NAD_binding_8"/>
    <property type="match status" value="1"/>
</dbReference>
<dbReference type="AlphaFoldDB" id="A0AAJ6P7Z9"/>
<organism evidence="2 3">
    <name type="scientific">Halotia branconii CENA392</name>
    <dbReference type="NCBI Taxonomy" id="1539056"/>
    <lineage>
        <taxon>Bacteria</taxon>
        <taxon>Bacillati</taxon>
        <taxon>Cyanobacteriota</taxon>
        <taxon>Cyanophyceae</taxon>
        <taxon>Nostocales</taxon>
        <taxon>Nodulariaceae</taxon>
        <taxon>Halotia</taxon>
    </lineage>
</organism>
<dbReference type="Proteomes" id="UP001223520">
    <property type="component" value="Chromosome"/>
</dbReference>
<evidence type="ECO:0000313" key="3">
    <source>
        <dbReference type="Proteomes" id="UP001223520"/>
    </source>
</evidence>
<proteinExistence type="predicted"/>
<accession>A0AAJ6P7Z9</accession>
<dbReference type="PRINTS" id="PR00419">
    <property type="entry name" value="ADXRDTASE"/>
</dbReference>
<reference evidence="2 3" key="1">
    <citation type="journal article" date="2023" name="Limnol Oceanogr Lett">
        <title>Environmental adaptations by the intertidal Antarctic cyanobacterium Halotia branconii CENA392 as revealed using long-read genome sequencing.</title>
        <authorList>
            <person name="Dextro R.B."/>
            <person name="Delbaje E."/>
            <person name="Freitas P.N.N."/>
            <person name="Geraldes V."/>
            <person name="Pinto E."/>
            <person name="Long P.F."/>
            <person name="Fiore M.F."/>
        </authorList>
    </citation>
    <scope>NUCLEOTIDE SEQUENCE [LARGE SCALE GENOMIC DNA]</scope>
    <source>
        <strain evidence="2 3">CENA392</strain>
    </source>
</reference>
<dbReference type="PANTHER" id="PTHR16128:SF5">
    <property type="entry name" value="FAD_NAD(P)-BINDING OXIDOREDUCTASE FAMILY PROTEIN"/>
    <property type="match status" value="1"/>
</dbReference>
<dbReference type="GO" id="GO:0016491">
    <property type="term" value="F:oxidoreductase activity"/>
    <property type="evidence" value="ECO:0007669"/>
    <property type="project" value="InterPro"/>
</dbReference>
<dbReference type="PANTHER" id="PTHR16128">
    <property type="entry name" value="FAD/NAD(P)-BINDING OXIDOREDUCTASE FAMILY PROTEIN"/>
    <property type="match status" value="1"/>
</dbReference>
<protein>
    <submittedName>
        <fullName evidence="2">NAD(P)/FAD-dependent oxidoreductase</fullName>
    </submittedName>
</protein>
<feature type="domain" description="Amine oxidase" evidence="1">
    <location>
        <begin position="104"/>
        <end position="335"/>
    </location>
</feature>